<dbReference type="RefSeq" id="WP_191111018.1">
    <property type="nucleotide sequence ID" value="NZ_CP061738.1"/>
</dbReference>
<sequence length="101" mass="11365">MTDLINFFHENNFFEEGINYTMCIGDNCMDATGKLITHCCVSEVPHSHISHSHEYILSNGAIRTKSVDGKDKITFKANYENSPLSQQTITVSIQKNKQLGI</sequence>
<protein>
    <submittedName>
        <fullName evidence="1">Uncharacterized protein</fullName>
    </submittedName>
</protein>
<accession>A0A7L7YQA6</accession>
<gene>
    <name evidence="1" type="ORF">ID128_05455</name>
</gene>
<evidence type="ECO:0000313" key="2">
    <source>
        <dbReference type="Proteomes" id="UP000516514"/>
    </source>
</evidence>
<reference evidence="1 2" key="1">
    <citation type="submission" date="2020-09" db="EMBL/GenBank/DDBJ databases">
        <title>An Earliest Endosymbiont, Wolbachia massiliensis sp. nov., Strain PL13 From the Bed Bug (Cimex hemipterius), Type strain of a New supergroup T.</title>
        <authorList>
            <person name="Laidoudi Y."/>
            <person name="Levasseur A."/>
            <person name="Medkour H."/>
            <person name="Maaloum M."/>
            <person name="BenKhedher M."/>
            <person name="Sambou M."/>
            <person name="Bassene H."/>
            <person name="Davoust B."/>
            <person name="Fenollar F."/>
            <person name="Raoult D."/>
            <person name="Mediannikov O."/>
        </authorList>
    </citation>
    <scope>NUCLEOTIDE SEQUENCE [LARGE SCALE GENOMIC DNA]</scope>
    <source>
        <strain evidence="1 2">PL13</strain>
    </source>
</reference>
<proteinExistence type="predicted"/>
<evidence type="ECO:0000313" key="1">
    <source>
        <dbReference type="EMBL" id="QOD38209.1"/>
    </source>
</evidence>
<dbReference type="Proteomes" id="UP000516514">
    <property type="component" value="Chromosome"/>
</dbReference>
<dbReference type="AlphaFoldDB" id="A0A7L7YQA6"/>
<dbReference type="KEGG" id="wms:ID128_05455"/>
<name>A0A7L7YQA6_9RICK</name>
<keyword evidence="2" id="KW-1185">Reference proteome</keyword>
<organism evidence="1 2">
    <name type="scientific">Candidatus Wolbachia massiliensis</name>
    <dbReference type="NCBI Taxonomy" id="1845000"/>
    <lineage>
        <taxon>Bacteria</taxon>
        <taxon>Pseudomonadati</taxon>
        <taxon>Pseudomonadota</taxon>
        <taxon>Alphaproteobacteria</taxon>
        <taxon>Rickettsiales</taxon>
        <taxon>Anaplasmataceae</taxon>
        <taxon>Wolbachieae</taxon>
        <taxon>Wolbachia</taxon>
    </lineage>
</organism>
<dbReference type="EMBL" id="CP061738">
    <property type="protein sequence ID" value="QOD38209.1"/>
    <property type="molecule type" value="Genomic_DNA"/>
</dbReference>